<dbReference type="InterPro" id="IPR027417">
    <property type="entry name" value="P-loop_NTPase"/>
</dbReference>
<organism evidence="3 4">
    <name type="scientific">Rouxiella chamberiensis</name>
    <dbReference type="NCBI Taxonomy" id="1513468"/>
    <lineage>
        <taxon>Bacteria</taxon>
        <taxon>Pseudomonadati</taxon>
        <taxon>Pseudomonadota</taxon>
        <taxon>Gammaproteobacteria</taxon>
        <taxon>Enterobacterales</taxon>
        <taxon>Yersiniaceae</taxon>
        <taxon>Rouxiella</taxon>
    </lineage>
</organism>
<keyword evidence="3" id="KW-0255">Endonuclease</keyword>
<dbReference type="Pfam" id="PF20469">
    <property type="entry name" value="OLD-like_TOPRIM"/>
    <property type="match status" value="1"/>
</dbReference>
<feature type="domain" description="OLD protein-like TOPRIM" evidence="2">
    <location>
        <begin position="451"/>
        <end position="515"/>
    </location>
</feature>
<dbReference type="PANTHER" id="PTHR32182:SF19">
    <property type="entry name" value="HOMOLOGY WITH RECF PROTEIN"/>
    <property type="match status" value="1"/>
</dbReference>
<dbReference type="CDD" id="cd01026">
    <property type="entry name" value="TOPRIM_OLD"/>
    <property type="match status" value="1"/>
</dbReference>
<dbReference type="Proteomes" id="UP001164712">
    <property type="component" value="Chromosome"/>
</dbReference>
<evidence type="ECO:0000313" key="4">
    <source>
        <dbReference type="Proteomes" id="UP001164712"/>
    </source>
</evidence>
<dbReference type="RefSeq" id="WP_045046341.1">
    <property type="nucleotide sequence ID" value="NZ_CP114058.1"/>
</dbReference>
<dbReference type="PANTHER" id="PTHR32182">
    <property type="entry name" value="DNA REPLICATION AND REPAIR PROTEIN RECF"/>
    <property type="match status" value="1"/>
</dbReference>
<keyword evidence="3" id="KW-0540">Nuclease</keyword>
<dbReference type="GO" id="GO:0004519">
    <property type="term" value="F:endonuclease activity"/>
    <property type="evidence" value="ECO:0007669"/>
    <property type="project" value="UniProtKB-KW"/>
</dbReference>
<proteinExistence type="predicted"/>
<dbReference type="Pfam" id="PF11398">
    <property type="entry name" value="DUF2813"/>
    <property type="match status" value="3"/>
</dbReference>
<keyword evidence="3" id="KW-0378">Hydrolase</keyword>
<dbReference type="InterPro" id="IPR022602">
    <property type="entry name" value="DUF2813"/>
</dbReference>
<feature type="region of interest" description="Disordered" evidence="1">
    <location>
        <begin position="275"/>
        <end position="314"/>
    </location>
</feature>
<dbReference type="Gene3D" id="3.40.50.300">
    <property type="entry name" value="P-loop containing nucleotide triphosphate hydrolases"/>
    <property type="match status" value="1"/>
</dbReference>
<evidence type="ECO:0000259" key="2">
    <source>
        <dbReference type="Pfam" id="PF20469"/>
    </source>
</evidence>
<keyword evidence="4" id="KW-1185">Reference proteome</keyword>
<name>A0ABY7HK10_9GAMM</name>
<protein>
    <submittedName>
        <fullName evidence="3">ATP-dependent endonuclease</fullName>
    </submittedName>
</protein>
<feature type="compositionally biased region" description="Basic residues" evidence="1">
    <location>
        <begin position="300"/>
        <end position="310"/>
    </location>
</feature>
<sequence>MYLEHIDIAGFRGINRLSLTLTQPDRRGVALDALSTARPTTHQGTLNTNTVLLGENAWGKSSLLDALSLLLSPESDLYCFQEQDFHFPAGELKEKQRYLHVVFTFCENQPGNHMSPRFNPLSPLWVRCSDKLNRIYYRLEGEMDDDGSVATWRTFLSANGEPLALTTIDPLAKALIRLHPVLRLRDARFIRRISKEDLAPQLQQDNASLARQLDELTQGLVHNPQLLTNAELRQGLAAMQQLLEHYFGMNSFTPGSFGADKQAVTHLEATGGGAKGVLSTLPEMRSDKGSATGLAEERRRNRHTWQQKRQGRAESRQAWRSLNNINQMIAEPNSRSMRVMLLAMFSTLLQAKGSVALHPDARPLLLIEDPETRLHPIMLSVAWGLLEQLPLQRITTTNSGDLLSLVPVEQICRLVRESGKVAAYRIGPQGMSSEDSRRIAFHIRYSRPSSLFARCWLLVEGETEVWLLNQLARQCGYNFESEGIKVIEFAQSGLKPLLRFARQMGIEWHVLVDGDEAGKKYAATVSSMVENNDEMLRHRLTAFPAMDIENYLYRHGFEEVYRRAAGTPEHANVSTRQIIENAVRRSSKPDLAIEVAMAAAGRGGGAVPTVLKQMFSRVAWLARGRAD</sequence>
<dbReference type="SUPFAM" id="SSF52540">
    <property type="entry name" value="P-loop containing nucleoside triphosphate hydrolases"/>
    <property type="match status" value="1"/>
</dbReference>
<reference evidence="3" key="1">
    <citation type="submission" date="2022-12" db="EMBL/GenBank/DDBJ databases">
        <title>Complete genome sequence of an Australian strain of Rouxiella badensis DAR84756 and resolution of the R. badensis DSM100043 and R. chamberiensis DSM28324 genomes.</title>
        <authorList>
            <person name="Paul S."/>
            <person name="Anderson P.J."/>
            <person name="Maynard G."/>
            <person name="Dyall-Smith M."/>
            <person name="Kudinha T."/>
        </authorList>
    </citation>
    <scope>NUCLEOTIDE SEQUENCE</scope>
    <source>
        <strain evidence="3">DSM 28324</strain>
    </source>
</reference>
<evidence type="ECO:0000256" key="1">
    <source>
        <dbReference type="SAM" id="MobiDB-lite"/>
    </source>
</evidence>
<gene>
    <name evidence="3" type="ORF">O1V66_11315</name>
</gene>
<evidence type="ECO:0000313" key="3">
    <source>
        <dbReference type="EMBL" id="WAS99717.1"/>
    </source>
</evidence>
<dbReference type="InterPro" id="IPR034139">
    <property type="entry name" value="TOPRIM_OLD"/>
</dbReference>
<dbReference type="EMBL" id="CP114058">
    <property type="protein sequence ID" value="WAS99717.1"/>
    <property type="molecule type" value="Genomic_DNA"/>
</dbReference>
<accession>A0ABY7HK10</accession>